<dbReference type="RefSeq" id="WP_156730580.1">
    <property type="nucleotide sequence ID" value="NZ_CACRSZ010000096.1"/>
</dbReference>
<sequence>MFEILLLIYLFPIMVIAMLLVKLAIWIVRNLFKFVLWLVRTLFVLLGKGLLLAFAFVVAKKPFNHPPDR</sequence>
<keyword evidence="1" id="KW-0812">Transmembrane</keyword>
<feature type="transmembrane region" description="Helical" evidence="1">
    <location>
        <begin position="34"/>
        <end position="59"/>
    </location>
</feature>
<dbReference type="EMBL" id="CACRSZ010000096">
    <property type="protein sequence ID" value="VYT53157.1"/>
    <property type="molecule type" value="Genomic_DNA"/>
</dbReference>
<protein>
    <recommendedName>
        <fullName evidence="3">Transmembrane protein</fullName>
    </recommendedName>
</protein>
<name>A0A6N2XHA2_9BACE</name>
<keyword evidence="1" id="KW-1133">Transmembrane helix</keyword>
<feature type="transmembrane region" description="Helical" evidence="1">
    <location>
        <begin position="7"/>
        <end position="28"/>
    </location>
</feature>
<evidence type="ECO:0008006" key="3">
    <source>
        <dbReference type="Google" id="ProtNLM"/>
    </source>
</evidence>
<keyword evidence="1" id="KW-0472">Membrane</keyword>
<accession>A0A6N2XHA2</accession>
<reference evidence="2" key="1">
    <citation type="submission" date="2019-11" db="EMBL/GenBank/DDBJ databases">
        <authorList>
            <person name="Feng L."/>
        </authorList>
    </citation>
    <scope>NUCLEOTIDE SEQUENCE</scope>
    <source>
        <strain evidence="2">BfaecisLFYP10</strain>
    </source>
</reference>
<gene>
    <name evidence="2" type="ORF">BFLFYP10_04440</name>
</gene>
<dbReference type="AlphaFoldDB" id="A0A6N2XHA2"/>
<evidence type="ECO:0000256" key="1">
    <source>
        <dbReference type="SAM" id="Phobius"/>
    </source>
</evidence>
<proteinExistence type="predicted"/>
<organism evidence="2">
    <name type="scientific">Bacteroides faecis</name>
    <dbReference type="NCBI Taxonomy" id="674529"/>
    <lineage>
        <taxon>Bacteria</taxon>
        <taxon>Pseudomonadati</taxon>
        <taxon>Bacteroidota</taxon>
        <taxon>Bacteroidia</taxon>
        <taxon>Bacteroidales</taxon>
        <taxon>Bacteroidaceae</taxon>
        <taxon>Bacteroides</taxon>
    </lineage>
</organism>
<evidence type="ECO:0000313" key="2">
    <source>
        <dbReference type="EMBL" id="VYT53157.1"/>
    </source>
</evidence>